<organism evidence="1 2">
    <name type="scientific">Rotaria magnacalcarata</name>
    <dbReference type="NCBI Taxonomy" id="392030"/>
    <lineage>
        <taxon>Eukaryota</taxon>
        <taxon>Metazoa</taxon>
        <taxon>Spiralia</taxon>
        <taxon>Gnathifera</taxon>
        <taxon>Rotifera</taxon>
        <taxon>Eurotatoria</taxon>
        <taxon>Bdelloidea</taxon>
        <taxon>Philodinida</taxon>
        <taxon>Philodinidae</taxon>
        <taxon>Rotaria</taxon>
    </lineage>
</organism>
<evidence type="ECO:0000313" key="1">
    <source>
        <dbReference type="EMBL" id="CAF4747535.1"/>
    </source>
</evidence>
<accession>A0A8S3AR24</accession>
<feature type="non-terminal residue" evidence="1">
    <location>
        <position position="80"/>
    </location>
</feature>
<gene>
    <name evidence="1" type="ORF">BYL167_LOCUS45961</name>
</gene>
<dbReference type="EMBL" id="CAJOBH010128874">
    <property type="protein sequence ID" value="CAF4747535.1"/>
    <property type="molecule type" value="Genomic_DNA"/>
</dbReference>
<proteinExistence type="predicted"/>
<name>A0A8S3AR24_9BILA</name>
<comment type="caution">
    <text evidence="1">The sequence shown here is derived from an EMBL/GenBank/DDBJ whole genome shotgun (WGS) entry which is preliminary data.</text>
</comment>
<feature type="non-terminal residue" evidence="1">
    <location>
        <position position="1"/>
    </location>
</feature>
<dbReference type="AlphaFoldDB" id="A0A8S3AR24"/>
<sequence>ANAPNVTEVIQGVASGKQLAFQLDGATTRYLDLITGNLTQANLTFAFNELFAIRCPVSLNNQQATSSIVYVQEFETGCTY</sequence>
<evidence type="ECO:0000313" key="2">
    <source>
        <dbReference type="Proteomes" id="UP000681967"/>
    </source>
</evidence>
<protein>
    <submittedName>
        <fullName evidence="1">Uncharacterized protein</fullName>
    </submittedName>
</protein>
<dbReference type="Proteomes" id="UP000681967">
    <property type="component" value="Unassembled WGS sequence"/>
</dbReference>
<reference evidence="1" key="1">
    <citation type="submission" date="2021-02" db="EMBL/GenBank/DDBJ databases">
        <authorList>
            <person name="Nowell W R."/>
        </authorList>
    </citation>
    <scope>NUCLEOTIDE SEQUENCE</scope>
</reference>